<dbReference type="AlphaFoldDB" id="A0A0F9GGW3"/>
<name>A0A0F9GGW3_9ZZZZ</name>
<dbReference type="EMBL" id="LAZR01028499">
    <property type="protein sequence ID" value="KKL62407.1"/>
    <property type="molecule type" value="Genomic_DNA"/>
</dbReference>
<organism evidence="1">
    <name type="scientific">marine sediment metagenome</name>
    <dbReference type="NCBI Taxonomy" id="412755"/>
    <lineage>
        <taxon>unclassified sequences</taxon>
        <taxon>metagenomes</taxon>
        <taxon>ecological metagenomes</taxon>
    </lineage>
</organism>
<protein>
    <submittedName>
        <fullName evidence="1">Uncharacterized protein</fullName>
    </submittedName>
</protein>
<comment type="caution">
    <text evidence="1">The sequence shown here is derived from an EMBL/GenBank/DDBJ whole genome shotgun (WGS) entry which is preliminary data.</text>
</comment>
<evidence type="ECO:0000313" key="1">
    <source>
        <dbReference type="EMBL" id="KKL62407.1"/>
    </source>
</evidence>
<accession>A0A0F9GGW3</accession>
<reference evidence="1" key="1">
    <citation type="journal article" date="2015" name="Nature">
        <title>Complex archaea that bridge the gap between prokaryotes and eukaryotes.</title>
        <authorList>
            <person name="Spang A."/>
            <person name="Saw J.H."/>
            <person name="Jorgensen S.L."/>
            <person name="Zaremba-Niedzwiedzka K."/>
            <person name="Martijn J."/>
            <person name="Lind A.E."/>
            <person name="van Eijk R."/>
            <person name="Schleper C."/>
            <person name="Guy L."/>
            <person name="Ettema T.J."/>
        </authorList>
    </citation>
    <scope>NUCLEOTIDE SEQUENCE</scope>
</reference>
<gene>
    <name evidence="1" type="ORF">LCGC14_2185530</name>
</gene>
<proteinExistence type="predicted"/>
<sequence>MKVFLAQYPGEGHFLVLADGPKHARARFLDEHENRGVHLDPAHVNIEELVFSKFGVRRFG</sequence>